<name>A0A507AHZ4_9PEZI</name>
<dbReference type="InterPro" id="IPR027796">
    <property type="entry name" value="OTT_1508_deam-like"/>
</dbReference>
<keyword evidence="1" id="KW-0479">Metal-binding</keyword>
<evidence type="ECO:0000256" key="3">
    <source>
        <dbReference type="ARBA" id="ARBA00022833"/>
    </source>
</evidence>
<reference evidence="6 7" key="1">
    <citation type="submission" date="2019-06" db="EMBL/GenBank/DDBJ databases">
        <title>Draft genome sequence of the filamentous fungus Phialemoniopsis curvata isolated from diesel fuel.</title>
        <authorList>
            <person name="Varaljay V.A."/>
            <person name="Lyon W.J."/>
            <person name="Crouch A.L."/>
            <person name="Drake C.E."/>
            <person name="Hollomon J.M."/>
            <person name="Nadeau L.J."/>
            <person name="Nunn H.S."/>
            <person name="Stevenson B.S."/>
            <person name="Bojanowski C.L."/>
            <person name="Crookes-Goodson W.J."/>
        </authorList>
    </citation>
    <scope>NUCLEOTIDE SEQUENCE [LARGE SCALE GENOMIC DNA]</scope>
    <source>
        <strain evidence="6 7">D216</strain>
    </source>
</reference>
<evidence type="ECO:0000313" key="7">
    <source>
        <dbReference type="Proteomes" id="UP000319257"/>
    </source>
</evidence>
<dbReference type="InParanoid" id="A0A507AHZ4"/>
<keyword evidence="2" id="KW-0863">Zinc-finger</keyword>
<dbReference type="GeneID" id="41977261"/>
<dbReference type="EMBL" id="SKBQ01000074">
    <property type="protein sequence ID" value="TPX08752.1"/>
    <property type="molecule type" value="Genomic_DNA"/>
</dbReference>
<protein>
    <recommendedName>
        <fullName evidence="5">MYND-type domain-containing protein</fullName>
    </recommendedName>
</protein>
<dbReference type="GO" id="GO:0008270">
    <property type="term" value="F:zinc ion binding"/>
    <property type="evidence" value="ECO:0007669"/>
    <property type="project" value="UniProtKB-KW"/>
</dbReference>
<keyword evidence="3" id="KW-0862">Zinc</keyword>
<evidence type="ECO:0000256" key="4">
    <source>
        <dbReference type="SAM" id="MobiDB-lite"/>
    </source>
</evidence>
<evidence type="ECO:0000259" key="5">
    <source>
        <dbReference type="PROSITE" id="PS01360"/>
    </source>
</evidence>
<feature type="region of interest" description="Disordered" evidence="4">
    <location>
        <begin position="40"/>
        <end position="61"/>
    </location>
</feature>
<keyword evidence="7" id="KW-1185">Reference proteome</keyword>
<organism evidence="6 7">
    <name type="scientific">Thyridium curvatum</name>
    <dbReference type="NCBI Taxonomy" id="1093900"/>
    <lineage>
        <taxon>Eukaryota</taxon>
        <taxon>Fungi</taxon>
        <taxon>Dikarya</taxon>
        <taxon>Ascomycota</taxon>
        <taxon>Pezizomycotina</taxon>
        <taxon>Sordariomycetes</taxon>
        <taxon>Sordariomycetidae</taxon>
        <taxon>Thyridiales</taxon>
        <taxon>Thyridiaceae</taxon>
        <taxon>Thyridium</taxon>
    </lineage>
</organism>
<dbReference type="RefSeq" id="XP_030990463.1">
    <property type="nucleotide sequence ID" value="XM_031144818.1"/>
</dbReference>
<gene>
    <name evidence="6" type="ORF">E0L32_009814</name>
</gene>
<dbReference type="AlphaFoldDB" id="A0A507AHZ4"/>
<comment type="caution">
    <text evidence="6">The sequence shown here is derived from an EMBL/GenBank/DDBJ whole genome shotgun (WGS) entry which is preliminary data.</text>
</comment>
<proteinExistence type="predicted"/>
<evidence type="ECO:0000256" key="1">
    <source>
        <dbReference type="ARBA" id="ARBA00022723"/>
    </source>
</evidence>
<sequence length="961" mass="107886">MGSHSGQSLAEAQLKELHAYAKLLFLRSGRQYEDKTLYHELEGDASPNEAEDDCGSARNAPLGGDLDLDRLRRDFLNRLSETVSSTKGGSHVVASPHGLLARQGQSLCRDKLGVLPGRFAVQVLGRLVHSARWHCCCSGLVCRRREPPPPPPLMKVLLMQILADNQTEEQIHALRDMLLRHQSSRLNTAVAELRQVMHSFRHLLPQNALPESTAVSALPPDTDAVVLGFEDCLKLLATFLFSGSHPDLERHRRLVSLGHVIYRTFPAGLFRALGPGGDKLRQAIGFLGRLQTSLQVLVTATRQVPGFDCLSLIPVVRPKPGKVSTACRQEWSLSQTFRALNRRLNDAEVNILMGRPGSKGRWTKNKLLNDFSKLRSPTWEVHAEIQTILFVLLHPEEVANGKELDYIGCSRYSCLLCSKFLCHFQALQTRGCHGKLYSHSWTVPPRGDGLGQGELQMLSGAVAEVTSWMRQELIGRARSPAQKRPEVKESTIGGSSIIAIPGNGRDGPRQSYGASEHLRRQRAESSYMRATQKSHLDLVEDEDASSIGSKASTPTETGAERCAGCFDRETTRRCSHCGGGVFCGEACERQMPLSHLIKCNMRQVTSADYLYQDVVEDAILTDPGARQDYWFDRCQSKGEESHLLGVFAGLLRYHRYYITREELHQWRSHPGGNTYLVAAIAKKFDELPERYRGGYFPWFWGLRARFELPDGHPSVPRALCPRAQMEEMEARARKYLSPEDRHKDVGDLAPFAKMHCFRFYCLINAHAWPPPVDTGYSHWFDFGFVVCSDRHEEARLSSMYIGMLTGPDRTCSFEEFWRAWEEGDLMAVFDKRYRPAASPGAFMHVPPELDLLGRLQGFLSCGGGGGAERPSVWRLRHFLELQGLSVESATCETARGARDYRFSEQLDTRTTMELRGFYAQLLTKVNPLTVHHERMEGNLLSFARGHIDVTPRVEAVLQSLL</sequence>
<dbReference type="STRING" id="1093900.A0A507AHZ4"/>
<dbReference type="InterPro" id="IPR002893">
    <property type="entry name" value="Znf_MYND"/>
</dbReference>
<dbReference type="OrthoDB" id="4851849at2759"/>
<feature type="domain" description="MYND-type" evidence="5">
    <location>
        <begin position="562"/>
        <end position="599"/>
    </location>
</feature>
<feature type="region of interest" description="Disordered" evidence="4">
    <location>
        <begin position="495"/>
        <end position="532"/>
    </location>
</feature>
<evidence type="ECO:0000256" key="2">
    <source>
        <dbReference type="ARBA" id="ARBA00022771"/>
    </source>
</evidence>
<accession>A0A507AHZ4</accession>
<evidence type="ECO:0000313" key="6">
    <source>
        <dbReference type="EMBL" id="TPX08752.1"/>
    </source>
</evidence>
<dbReference type="PROSITE" id="PS01360">
    <property type="entry name" value="ZF_MYND_1"/>
    <property type="match status" value="1"/>
</dbReference>
<dbReference type="Proteomes" id="UP000319257">
    <property type="component" value="Unassembled WGS sequence"/>
</dbReference>
<dbReference type="Pfam" id="PF14441">
    <property type="entry name" value="OTT_1508_deam"/>
    <property type="match status" value="1"/>
</dbReference>